<evidence type="ECO:0000256" key="2">
    <source>
        <dbReference type="SAM" id="SignalP"/>
    </source>
</evidence>
<dbReference type="Pfam" id="PF14040">
    <property type="entry name" value="DNase_NucA_NucB"/>
    <property type="match status" value="1"/>
</dbReference>
<evidence type="ECO:0000259" key="3">
    <source>
        <dbReference type="Pfam" id="PF14040"/>
    </source>
</evidence>
<keyword evidence="5" id="KW-1185">Reference proteome</keyword>
<organism evidence="4 5">
    <name type="scientific">Tetrapyrgos nigripes</name>
    <dbReference type="NCBI Taxonomy" id="182062"/>
    <lineage>
        <taxon>Eukaryota</taxon>
        <taxon>Fungi</taxon>
        <taxon>Dikarya</taxon>
        <taxon>Basidiomycota</taxon>
        <taxon>Agaricomycotina</taxon>
        <taxon>Agaricomycetes</taxon>
        <taxon>Agaricomycetidae</taxon>
        <taxon>Agaricales</taxon>
        <taxon>Marasmiineae</taxon>
        <taxon>Marasmiaceae</taxon>
        <taxon>Tetrapyrgos</taxon>
    </lineage>
</organism>
<evidence type="ECO:0000313" key="5">
    <source>
        <dbReference type="Proteomes" id="UP000559256"/>
    </source>
</evidence>
<dbReference type="OrthoDB" id="3259102at2759"/>
<feature type="chain" id="PRO_5034689634" description="Deoxyribonuclease NucA/NucB domain-containing protein" evidence="2">
    <location>
        <begin position="19"/>
        <end position="257"/>
    </location>
</feature>
<sequence>MFATNVALFATFITVALGQATFVLDCPRYPDVCDNHCNAFTCHDLQGLQLHRDVTAGDTGDDNRRRTAIGCGSNNYCPSGRDCDEYPYASTYDGGLGCYPDGFPGNAGDLLQIGTTRCVDPGQNSAHGSDLSNFYAQFDVGNGDGLLIDGSAPSPLCDALQANGDSACPDESTGDYRSRSTPATPACPARGSKVAAEVRARMSDRRAKRFRTLVTDANQTLSWVGTRDGPQVGGKVWTPRSDHPDGGFASTIIRIED</sequence>
<dbReference type="InterPro" id="IPR029476">
    <property type="entry name" value="DNase_NucA_NucB"/>
</dbReference>
<feature type="region of interest" description="Disordered" evidence="1">
    <location>
        <begin position="168"/>
        <end position="190"/>
    </location>
</feature>
<feature type="domain" description="Deoxyribonuclease NucA/NucB" evidence="3">
    <location>
        <begin position="55"/>
        <end position="144"/>
    </location>
</feature>
<keyword evidence="2" id="KW-0732">Signal</keyword>
<proteinExistence type="predicted"/>
<protein>
    <recommendedName>
        <fullName evidence="3">Deoxyribonuclease NucA/NucB domain-containing protein</fullName>
    </recommendedName>
</protein>
<dbReference type="EMBL" id="JAACJM010000214">
    <property type="protein sequence ID" value="KAF5337570.1"/>
    <property type="molecule type" value="Genomic_DNA"/>
</dbReference>
<dbReference type="Proteomes" id="UP000559256">
    <property type="component" value="Unassembled WGS sequence"/>
</dbReference>
<evidence type="ECO:0000256" key="1">
    <source>
        <dbReference type="SAM" id="MobiDB-lite"/>
    </source>
</evidence>
<comment type="caution">
    <text evidence="4">The sequence shown here is derived from an EMBL/GenBank/DDBJ whole genome shotgun (WGS) entry which is preliminary data.</text>
</comment>
<accession>A0A8H5FHM3</accession>
<gene>
    <name evidence="4" type="ORF">D9758_016840</name>
</gene>
<feature type="signal peptide" evidence="2">
    <location>
        <begin position="1"/>
        <end position="18"/>
    </location>
</feature>
<name>A0A8H5FHM3_9AGAR</name>
<reference evidence="4 5" key="1">
    <citation type="journal article" date="2020" name="ISME J.">
        <title>Uncovering the hidden diversity of litter-decomposition mechanisms in mushroom-forming fungi.</title>
        <authorList>
            <person name="Floudas D."/>
            <person name="Bentzer J."/>
            <person name="Ahren D."/>
            <person name="Johansson T."/>
            <person name="Persson P."/>
            <person name="Tunlid A."/>
        </authorList>
    </citation>
    <scope>NUCLEOTIDE SEQUENCE [LARGE SCALE GENOMIC DNA]</scope>
    <source>
        <strain evidence="4 5">CBS 291.85</strain>
    </source>
</reference>
<dbReference type="AlphaFoldDB" id="A0A8H5FHM3"/>
<evidence type="ECO:0000313" key="4">
    <source>
        <dbReference type="EMBL" id="KAF5337570.1"/>
    </source>
</evidence>